<protein>
    <submittedName>
        <fullName evidence="2">Uncharacterized protein</fullName>
    </submittedName>
</protein>
<evidence type="ECO:0000256" key="1">
    <source>
        <dbReference type="SAM" id="Phobius"/>
    </source>
</evidence>
<dbReference type="Proteomes" id="UP001363622">
    <property type="component" value="Unassembled WGS sequence"/>
</dbReference>
<evidence type="ECO:0000313" key="2">
    <source>
        <dbReference type="EMBL" id="KAK7518756.1"/>
    </source>
</evidence>
<comment type="caution">
    <text evidence="2">The sequence shown here is derived from an EMBL/GenBank/DDBJ whole genome shotgun (WGS) entry which is preliminary data.</text>
</comment>
<reference evidence="2 3" key="1">
    <citation type="submission" date="2024-04" db="EMBL/GenBank/DDBJ databases">
        <title>Phyllosticta paracitricarpa is synonymous to the EU quarantine fungus P. citricarpa based on phylogenomic analyses.</title>
        <authorList>
            <consortium name="Lawrence Berkeley National Laboratory"/>
            <person name="Van Ingen-Buijs V.A."/>
            <person name="Van Westerhoven A.C."/>
            <person name="Haridas S."/>
            <person name="Skiadas P."/>
            <person name="Martin F."/>
            <person name="Groenewald J.Z."/>
            <person name="Crous P.W."/>
            <person name="Seidl M.F."/>
        </authorList>
    </citation>
    <scope>NUCLEOTIDE SEQUENCE [LARGE SCALE GENOMIC DNA]</scope>
    <source>
        <strain evidence="2 3">CBS 123371</strain>
    </source>
</reference>
<accession>A0ABR1KPB6</accession>
<gene>
    <name evidence="2" type="ORF">IWZ03DRAFT_156004</name>
</gene>
<dbReference type="EMBL" id="JBBPHU010000004">
    <property type="protein sequence ID" value="KAK7518756.1"/>
    <property type="molecule type" value="Genomic_DNA"/>
</dbReference>
<sequence length="163" mass="17604">MPVSTAPTTMAVMTSKTAQMRMAQKTGSMQPQKRTGGRLDRLSCPCSPLSACPESKRCCCLSFRSYSMGESGDAKYAESGLATGAMVCSRGERGRPNGFISGCVLLCGELGVLFVHSIVIYTRIVLTMPGLVEMAAYRSQLSFESFSRRSFRGILFACSKEGH</sequence>
<keyword evidence="1" id="KW-1133">Transmembrane helix</keyword>
<keyword evidence="1" id="KW-0472">Membrane</keyword>
<evidence type="ECO:0000313" key="3">
    <source>
        <dbReference type="Proteomes" id="UP001363622"/>
    </source>
</evidence>
<keyword evidence="3" id="KW-1185">Reference proteome</keyword>
<feature type="transmembrane region" description="Helical" evidence="1">
    <location>
        <begin position="99"/>
        <end position="121"/>
    </location>
</feature>
<keyword evidence="1" id="KW-0812">Transmembrane</keyword>
<organism evidence="2 3">
    <name type="scientific">Phyllosticta citriasiana</name>
    <dbReference type="NCBI Taxonomy" id="595635"/>
    <lineage>
        <taxon>Eukaryota</taxon>
        <taxon>Fungi</taxon>
        <taxon>Dikarya</taxon>
        <taxon>Ascomycota</taxon>
        <taxon>Pezizomycotina</taxon>
        <taxon>Dothideomycetes</taxon>
        <taxon>Dothideomycetes incertae sedis</taxon>
        <taxon>Botryosphaeriales</taxon>
        <taxon>Phyllostictaceae</taxon>
        <taxon>Phyllosticta</taxon>
    </lineage>
</organism>
<name>A0ABR1KPB6_9PEZI</name>
<proteinExistence type="predicted"/>